<dbReference type="SMART" id="SM00044">
    <property type="entry name" value="CYCc"/>
    <property type="match status" value="1"/>
</dbReference>
<dbReference type="InterPro" id="IPR011009">
    <property type="entry name" value="Kinase-like_dom_sf"/>
</dbReference>
<keyword evidence="20" id="KW-1185">Reference proteome</keyword>
<keyword evidence="6" id="KW-0547">Nucleotide-binding</keyword>
<dbReference type="GO" id="GO:0001653">
    <property type="term" value="F:peptide receptor activity"/>
    <property type="evidence" value="ECO:0007669"/>
    <property type="project" value="TreeGrafter"/>
</dbReference>
<keyword evidence="11" id="KW-0325">Glycoprotein</keyword>
<comment type="subcellular location">
    <subcellularLocation>
        <location evidence="2">Membrane</location>
        <topology evidence="2">Single-pass type I membrane protein</topology>
    </subcellularLocation>
</comment>
<dbReference type="PROSITE" id="PS00452">
    <property type="entry name" value="GUANYLATE_CYCLASE_1"/>
    <property type="match status" value="1"/>
</dbReference>
<comment type="caution">
    <text evidence="19">The sequence shown here is derived from an EMBL/GenBank/DDBJ whole genome shotgun (WGS) entry which is preliminary data.</text>
</comment>
<dbReference type="GO" id="GO:0035556">
    <property type="term" value="P:intracellular signal transduction"/>
    <property type="evidence" value="ECO:0007669"/>
    <property type="project" value="InterPro"/>
</dbReference>
<dbReference type="PANTHER" id="PTHR11920">
    <property type="entry name" value="GUANYLYL CYCLASE"/>
    <property type="match status" value="1"/>
</dbReference>
<feature type="chain" id="PRO_5018164138" description="Guanylate cyclase" evidence="16">
    <location>
        <begin position="24"/>
        <end position="1150"/>
    </location>
</feature>
<dbReference type="Pfam" id="PF01094">
    <property type="entry name" value="ANF_receptor"/>
    <property type="match status" value="1"/>
</dbReference>
<dbReference type="GO" id="GO:0005886">
    <property type="term" value="C:plasma membrane"/>
    <property type="evidence" value="ECO:0007669"/>
    <property type="project" value="TreeGrafter"/>
</dbReference>
<dbReference type="GO" id="GO:0004016">
    <property type="term" value="F:adenylate cyclase activity"/>
    <property type="evidence" value="ECO:0007669"/>
    <property type="project" value="TreeGrafter"/>
</dbReference>
<evidence type="ECO:0000256" key="5">
    <source>
        <dbReference type="ARBA" id="ARBA00022729"/>
    </source>
</evidence>
<evidence type="ECO:0000256" key="6">
    <source>
        <dbReference type="ARBA" id="ARBA00022741"/>
    </source>
</evidence>
<dbReference type="PROSITE" id="PS50011">
    <property type="entry name" value="PROTEIN_KINASE_DOM"/>
    <property type="match status" value="1"/>
</dbReference>
<dbReference type="InterPro" id="IPR000719">
    <property type="entry name" value="Prot_kinase_dom"/>
</dbReference>
<dbReference type="FunFam" id="1.10.510.10:FF:000420">
    <property type="entry name" value="Guanylate cyclase"/>
    <property type="match status" value="1"/>
</dbReference>
<dbReference type="GO" id="GO:0005524">
    <property type="term" value="F:ATP binding"/>
    <property type="evidence" value="ECO:0007669"/>
    <property type="project" value="InterPro"/>
</dbReference>
<proteinExistence type="inferred from homology"/>
<dbReference type="EMBL" id="RCHS01000385">
    <property type="protein sequence ID" value="RMX59242.1"/>
    <property type="molecule type" value="Genomic_DNA"/>
</dbReference>
<dbReference type="GO" id="GO:0004672">
    <property type="term" value="F:protein kinase activity"/>
    <property type="evidence" value="ECO:0007669"/>
    <property type="project" value="InterPro"/>
</dbReference>
<evidence type="ECO:0000256" key="1">
    <source>
        <dbReference type="ARBA" id="ARBA00001436"/>
    </source>
</evidence>
<evidence type="ECO:0000313" key="19">
    <source>
        <dbReference type="EMBL" id="RMX59242.1"/>
    </source>
</evidence>
<evidence type="ECO:0000259" key="18">
    <source>
        <dbReference type="PROSITE" id="PS50125"/>
    </source>
</evidence>
<dbReference type="PANTHER" id="PTHR11920:SF501">
    <property type="entry name" value="GUANYLATE CYCLASE 32E"/>
    <property type="match status" value="1"/>
</dbReference>
<keyword evidence="4" id="KW-0812">Transmembrane</keyword>
<keyword evidence="12 14" id="KW-0456">Lyase</keyword>
<evidence type="ECO:0000256" key="11">
    <source>
        <dbReference type="ARBA" id="ARBA00023180"/>
    </source>
</evidence>
<dbReference type="SMART" id="SM00220">
    <property type="entry name" value="S_TKc"/>
    <property type="match status" value="1"/>
</dbReference>
<dbReference type="FunFam" id="3.30.70.1230:FF:000004">
    <property type="entry name" value="Guanylate cyclase"/>
    <property type="match status" value="1"/>
</dbReference>
<accession>A0A3M6V002</accession>
<dbReference type="InterPro" id="IPR001054">
    <property type="entry name" value="A/G_cyclase"/>
</dbReference>
<name>A0A3M6V002_POCDA</name>
<dbReference type="Pfam" id="PF07714">
    <property type="entry name" value="PK_Tyr_Ser-Thr"/>
    <property type="match status" value="1"/>
</dbReference>
<dbReference type="PROSITE" id="PS50125">
    <property type="entry name" value="GUANYLATE_CYCLASE_2"/>
    <property type="match status" value="1"/>
</dbReference>
<dbReference type="InterPro" id="IPR029787">
    <property type="entry name" value="Nucleotide_cyclase"/>
</dbReference>
<dbReference type="CDD" id="cd14042">
    <property type="entry name" value="PK_GC-A_B"/>
    <property type="match status" value="1"/>
</dbReference>
<comment type="catalytic activity">
    <reaction evidence="1 15">
        <text>GTP = 3',5'-cyclic GMP + diphosphate</text>
        <dbReference type="Rhea" id="RHEA:13665"/>
        <dbReference type="ChEBI" id="CHEBI:33019"/>
        <dbReference type="ChEBI" id="CHEBI:37565"/>
        <dbReference type="ChEBI" id="CHEBI:57746"/>
        <dbReference type="EC" id="4.6.1.2"/>
    </reaction>
</comment>
<keyword evidence="10" id="KW-0675">Receptor</keyword>
<keyword evidence="7" id="KW-1133">Transmembrane helix</keyword>
<keyword evidence="5 16" id="KW-0732">Signal</keyword>
<organism evidence="19 20">
    <name type="scientific">Pocillopora damicornis</name>
    <name type="common">Cauliflower coral</name>
    <name type="synonym">Millepora damicornis</name>
    <dbReference type="NCBI Taxonomy" id="46731"/>
    <lineage>
        <taxon>Eukaryota</taxon>
        <taxon>Metazoa</taxon>
        <taxon>Cnidaria</taxon>
        <taxon>Anthozoa</taxon>
        <taxon>Hexacorallia</taxon>
        <taxon>Scleractinia</taxon>
        <taxon>Astrocoeniina</taxon>
        <taxon>Pocilloporidae</taxon>
        <taxon>Pocillopora</taxon>
    </lineage>
</organism>
<dbReference type="SUPFAM" id="SSF56112">
    <property type="entry name" value="Protein kinase-like (PK-like)"/>
    <property type="match status" value="1"/>
</dbReference>
<sequence>MAVRTCGWLALLVILSYVPSPIAEEVKLGLLIPFKSAGRIGNYFHRGEFFASAMSIAVDDINRRPDLLPGINVTFIWNDTDCEELKTLQSVVYQMNQGVTAFIGPGCSCNTSARLAASFSKTMISYMCGNPDVSYKKLYPTFIRTFAVDTKLTPSLLSLLNYFNWKRVAIIYENVTKWIEMKDNLATRLRAKGITVALELLTHHSALYRPKNHSDNYREIMRKVKEEARIVVFVSDFHIAREGMLHAYDEDMINGDYAFIMFELDQAQMAMYTGKPFKWFFSSHWETLNRYEHLKKAFEAVFVLAIKSPTSESYTSFAEELKRRSPDPPFNSEVYKGYLWDNKSSFPANKSRPPIYGAYLYDAVYQYAIALNKTLAEKEPLTGKNIANKLHDIQYDSILGYKIHFDVNGDAEFNLTLLDMQGVTGEGDMIPVGDFQIKFDNTTKGGEQVFIRRANVTIKWPGGRKGPPRDSPECGFHGELCIEPEKGDAKTKIIAGVSGALALLSLLLLLNIYRQYRLERELKSLLWKVDYNEICFEKKRNSISSFGSCVGNLVAVKRLAKKNIDLTRTVLMELKQMRDLRHDNLNPFIGACVDPPNICIISQYCSKGSLQDILENEDVKLDHMFIASLVSDIVKGMCFIQSTDIKSHGDLKSPNCLVDSRWVLKIADYGLPTFKEKQRKTYPSEYAYYRDLLWVAPEILRLPNRPARGTQKGDVYSFAIILQEFHTREGPYSSSYMDPKDIVSRVQNGEFPPFRPTVSELITGVEEIRELMKQCWEESPDLRPDFHEIKKIMNKILTNNGMKTNIFDNVVYMMEKYADNLEELVIERTGQLIEEKKKTDALLERMLPRPVAEQLKRGKAVEAESFHEVSIYFSDIVGFTELSAESTPLQVVTLLNDLYTLFDDIISEYDVYKCAPSARQVETIGDAYMVVSGLPIRNGHQHAGEIARMALHLIEAVKKDFTVRHKSDYKLKLRVGIHSGPVVAGVVGITMPRYCLFGDTVNTASRMESNGEALRIHISEVTKRILEALGGFIVETRGEVFLKGKGNMTTYWLMDAAQKPVHKPRRPIPNGFLTDSPLLSLPGFKSTLAGSCSSVSLGIRRSPSLRRSQFRGSQGSPILKRWQKIEDGPKNSPRNSLIKTNANATQQTIV</sequence>
<comment type="similarity">
    <text evidence="14">Belongs to the adenylyl cyclase class-4/guanylyl cyclase family.</text>
</comment>
<dbReference type="Gene3D" id="3.40.50.2300">
    <property type="match status" value="2"/>
</dbReference>
<gene>
    <name evidence="19" type="ORF">pdam_00005697</name>
</gene>
<dbReference type="EC" id="4.6.1.2" evidence="3 15"/>
<evidence type="ECO:0000313" key="20">
    <source>
        <dbReference type="Proteomes" id="UP000275408"/>
    </source>
</evidence>
<evidence type="ECO:0000256" key="9">
    <source>
        <dbReference type="ARBA" id="ARBA00023136"/>
    </source>
</evidence>
<reference evidence="19 20" key="1">
    <citation type="journal article" date="2018" name="Sci. Rep.">
        <title>Comparative analysis of the Pocillopora damicornis genome highlights role of immune system in coral evolution.</title>
        <authorList>
            <person name="Cunning R."/>
            <person name="Bay R.A."/>
            <person name="Gillette P."/>
            <person name="Baker A.C."/>
            <person name="Traylor-Knowles N."/>
        </authorList>
    </citation>
    <scope>NUCLEOTIDE SEQUENCE [LARGE SCALE GENOMIC DNA]</scope>
    <source>
        <strain evidence="19">RSMAS</strain>
        <tissue evidence="19">Whole animal</tissue>
    </source>
</reference>
<dbReference type="InterPro" id="IPR001828">
    <property type="entry name" value="ANF_lig-bd_rcpt"/>
</dbReference>
<dbReference type="Pfam" id="PF00211">
    <property type="entry name" value="Guanylate_cyc"/>
    <property type="match status" value="1"/>
</dbReference>
<evidence type="ECO:0000256" key="15">
    <source>
        <dbReference type="RuleBase" id="RU003431"/>
    </source>
</evidence>
<dbReference type="InterPro" id="IPR001245">
    <property type="entry name" value="Ser-Thr/Tyr_kinase_cat_dom"/>
</dbReference>
<evidence type="ECO:0000256" key="3">
    <source>
        <dbReference type="ARBA" id="ARBA00012202"/>
    </source>
</evidence>
<dbReference type="SUPFAM" id="SSF53822">
    <property type="entry name" value="Periplasmic binding protein-like I"/>
    <property type="match status" value="1"/>
</dbReference>
<dbReference type="GO" id="GO:0007168">
    <property type="term" value="P:receptor guanylyl cyclase signaling pathway"/>
    <property type="evidence" value="ECO:0007669"/>
    <property type="project" value="TreeGrafter"/>
</dbReference>
<keyword evidence="9" id="KW-0472">Membrane</keyword>
<evidence type="ECO:0000256" key="16">
    <source>
        <dbReference type="SAM" id="SignalP"/>
    </source>
</evidence>
<evidence type="ECO:0000259" key="17">
    <source>
        <dbReference type="PROSITE" id="PS50011"/>
    </source>
</evidence>
<feature type="signal peptide" evidence="16">
    <location>
        <begin position="1"/>
        <end position="23"/>
    </location>
</feature>
<evidence type="ECO:0000256" key="12">
    <source>
        <dbReference type="ARBA" id="ARBA00023239"/>
    </source>
</evidence>
<dbReference type="GO" id="GO:0004383">
    <property type="term" value="F:guanylate cyclase activity"/>
    <property type="evidence" value="ECO:0007669"/>
    <property type="project" value="UniProtKB-EC"/>
</dbReference>
<dbReference type="STRING" id="46731.A0A3M6V002"/>
<dbReference type="InterPro" id="IPR028082">
    <property type="entry name" value="Peripla_BP_I"/>
</dbReference>
<protein>
    <recommendedName>
        <fullName evidence="3 15">Guanylate cyclase</fullName>
        <ecNumber evidence="3 15">4.6.1.2</ecNumber>
    </recommendedName>
</protein>
<dbReference type="Gene3D" id="3.30.70.1230">
    <property type="entry name" value="Nucleotide cyclase"/>
    <property type="match status" value="1"/>
</dbReference>
<keyword evidence="8" id="KW-0342">GTP-binding</keyword>
<dbReference type="CDD" id="cd07302">
    <property type="entry name" value="CHD"/>
    <property type="match status" value="1"/>
</dbReference>
<dbReference type="InterPro" id="IPR018297">
    <property type="entry name" value="A/G_cyclase_CS"/>
</dbReference>
<dbReference type="Proteomes" id="UP000275408">
    <property type="component" value="Unassembled WGS sequence"/>
</dbReference>
<keyword evidence="13 15" id="KW-0141">cGMP biosynthesis</keyword>
<evidence type="ECO:0000256" key="7">
    <source>
        <dbReference type="ARBA" id="ARBA00022989"/>
    </source>
</evidence>
<dbReference type="CDD" id="cd06370">
    <property type="entry name" value="PBP1_SAP_GC-like"/>
    <property type="match status" value="1"/>
</dbReference>
<dbReference type="InterPro" id="IPR050401">
    <property type="entry name" value="Cyclic_nucleotide_synthase"/>
</dbReference>
<evidence type="ECO:0000256" key="10">
    <source>
        <dbReference type="ARBA" id="ARBA00023170"/>
    </source>
</evidence>
<evidence type="ECO:0000256" key="14">
    <source>
        <dbReference type="RuleBase" id="RU000405"/>
    </source>
</evidence>
<dbReference type="OrthoDB" id="1890790at2759"/>
<feature type="domain" description="Protein kinase" evidence="17">
    <location>
        <begin position="520"/>
        <end position="797"/>
    </location>
</feature>
<feature type="domain" description="Guanylate cyclase" evidence="18">
    <location>
        <begin position="870"/>
        <end position="1008"/>
    </location>
</feature>
<dbReference type="AlphaFoldDB" id="A0A3M6V002"/>
<dbReference type="Gene3D" id="1.10.510.10">
    <property type="entry name" value="Transferase(Phosphotransferase) domain 1"/>
    <property type="match status" value="1"/>
</dbReference>
<evidence type="ECO:0000256" key="4">
    <source>
        <dbReference type="ARBA" id="ARBA00022692"/>
    </source>
</evidence>
<evidence type="ECO:0000256" key="8">
    <source>
        <dbReference type="ARBA" id="ARBA00023134"/>
    </source>
</evidence>
<dbReference type="GO" id="GO:0005525">
    <property type="term" value="F:GTP binding"/>
    <property type="evidence" value="ECO:0007669"/>
    <property type="project" value="UniProtKB-KW"/>
</dbReference>
<evidence type="ECO:0000256" key="13">
    <source>
        <dbReference type="ARBA" id="ARBA00023293"/>
    </source>
</evidence>
<dbReference type="SUPFAM" id="SSF55073">
    <property type="entry name" value="Nucleotide cyclase"/>
    <property type="match status" value="1"/>
</dbReference>
<evidence type="ECO:0000256" key="2">
    <source>
        <dbReference type="ARBA" id="ARBA00004479"/>
    </source>
</evidence>